<dbReference type="InterPro" id="IPR027417">
    <property type="entry name" value="P-loop_NTPase"/>
</dbReference>
<dbReference type="OrthoDB" id="1718950at2759"/>
<dbReference type="GO" id="GO:0005524">
    <property type="term" value="F:ATP binding"/>
    <property type="evidence" value="ECO:0007669"/>
    <property type="project" value="UniProtKB-KW"/>
</dbReference>
<keyword evidence="4" id="KW-1185">Reference proteome</keyword>
<evidence type="ECO:0000256" key="2">
    <source>
        <dbReference type="ARBA" id="ARBA00022840"/>
    </source>
</evidence>
<reference evidence="3 4" key="1">
    <citation type="submission" date="2020-04" db="EMBL/GenBank/DDBJ databases">
        <title>Plant Genome Project.</title>
        <authorList>
            <person name="Zhang R.-G."/>
        </authorList>
    </citation>
    <scope>NUCLEOTIDE SEQUENCE [LARGE SCALE GENOMIC DNA]</scope>
    <source>
        <strain evidence="3">YNK0</strain>
        <tissue evidence="3">Leaf</tissue>
    </source>
</reference>
<keyword evidence="1" id="KW-0547">Nucleotide-binding</keyword>
<sequence>MRLIINSSPLKTSMEILVGSSPKPTKFSLQLVHWRWFCLLCQAISEVEKLRGKEGTKVESAPNDISIEALLAYGRDLVKQAGKLDPLIGRENGIPRLRGVGAKTYEEYKKYKEKAFARRFQPVYVAKPNVVDTISILRGVKERYEEVLTSSVIIYTYIHSFSMAMKSAQQRTMEQEGADSTCTSCPLLNCIWDFLLLLLHSPSDFDPVVDSCKAQGNKEIDAATARIVAAQKHFQQVQHIRGV</sequence>
<organism evidence="3 4">
    <name type="scientific">Tetracentron sinense</name>
    <name type="common">Spur-leaf</name>
    <dbReference type="NCBI Taxonomy" id="13715"/>
    <lineage>
        <taxon>Eukaryota</taxon>
        <taxon>Viridiplantae</taxon>
        <taxon>Streptophyta</taxon>
        <taxon>Embryophyta</taxon>
        <taxon>Tracheophyta</taxon>
        <taxon>Spermatophyta</taxon>
        <taxon>Magnoliopsida</taxon>
        <taxon>Trochodendrales</taxon>
        <taxon>Trochodendraceae</taxon>
        <taxon>Tetracentron</taxon>
    </lineage>
</organism>
<dbReference type="AlphaFoldDB" id="A0A834ZLE7"/>
<keyword evidence="2" id="KW-0067">ATP-binding</keyword>
<protein>
    <submittedName>
        <fullName evidence="3">Uncharacterized protein</fullName>
    </submittedName>
</protein>
<accession>A0A834ZLE7</accession>
<evidence type="ECO:0000256" key="1">
    <source>
        <dbReference type="ARBA" id="ARBA00022741"/>
    </source>
</evidence>
<evidence type="ECO:0000313" key="3">
    <source>
        <dbReference type="EMBL" id="KAF8407575.1"/>
    </source>
</evidence>
<dbReference type="PANTHER" id="PTHR11638:SF18">
    <property type="entry name" value="HEAT SHOCK PROTEIN 104"/>
    <property type="match status" value="1"/>
</dbReference>
<comment type="caution">
    <text evidence="3">The sequence shown here is derived from an EMBL/GenBank/DDBJ whole genome shotgun (WGS) entry which is preliminary data.</text>
</comment>
<dbReference type="EMBL" id="JABCRI010000004">
    <property type="protein sequence ID" value="KAF8407575.1"/>
    <property type="molecule type" value="Genomic_DNA"/>
</dbReference>
<dbReference type="GO" id="GO:0005737">
    <property type="term" value="C:cytoplasm"/>
    <property type="evidence" value="ECO:0007669"/>
    <property type="project" value="TreeGrafter"/>
</dbReference>
<dbReference type="GO" id="GO:0016887">
    <property type="term" value="F:ATP hydrolysis activity"/>
    <property type="evidence" value="ECO:0007669"/>
    <property type="project" value="TreeGrafter"/>
</dbReference>
<dbReference type="Gene3D" id="3.40.50.300">
    <property type="entry name" value="P-loop containing nucleotide triphosphate hydrolases"/>
    <property type="match status" value="1"/>
</dbReference>
<dbReference type="GO" id="GO:0034605">
    <property type="term" value="P:cellular response to heat"/>
    <property type="evidence" value="ECO:0007669"/>
    <property type="project" value="TreeGrafter"/>
</dbReference>
<evidence type="ECO:0000313" key="4">
    <source>
        <dbReference type="Proteomes" id="UP000655225"/>
    </source>
</evidence>
<proteinExistence type="predicted"/>
<gene>
    <name evidence="3" type="ORF">HHK36_006709</name>
</gene>
<dbReference type="InterPro" id="IPR050130">
    <property type="entry name" value="ClpA_ClpB"/>
</dbReference>
<name>A0A834ZLE7_TETSI</name>
<dbReference type="Proteomes" id="UP000655225">
    <property type="component" value="Unassembled WGS sequence"/>
</dbReference>
<dbReference type="PANTHER" id="PTHR11638">
    <property type="entry name" value="ATP-DEPENDENT CLP PROTEASE"/>
    <property type="match status" value="1"/>
</dbReference>